<name>A0ABX8EGM4_9ACTN</name>
<gene>
    <name evidence="1" type="ORF">ENKNEFLB_02069</name>
</gene>
<evidence type="ECO:0000313" key="2">
    <source>
        <dbReference type="Proteomes" id="UP000679307"/>
    </source>
</evidence>
<organism evidence="1 2">
    <name type="scientific">Nocardioides aquaticus</name>
    <dbReference type="NCBI Taxonomy" id="160826"/>
    <lineage>
        <taxon>Bacteria</taxon>
        <taxon>Bacillati</taxon>
        <taxon>Actinomycetota</taxon>
        <taxon>Actinomycetes</taxon>
        <taxon>Propionibacteriales</taxon>
        <taxon>Nocardioidaceae</taxon>
        <taxon>Nocardioides</taxon>
    </lineage>
</organism>
<proteinExistence type="predicted"/>
<evidence type="ECO:0000313" key="1">
    <source>
        <dbReference type="EMBL" id="QVT79680.1"/>
    </source>
</evidence>
<dbReference type="Proteomes" id="UP000679307">
    <property type="component" value="Chromosome"/>
</dbReference>
<sequence length="130" mass="13512">MTTHDIGLWHSLTLRDADSMFAWLRAVGFVEHATYRDEADPSVVQHSEWTWSGGDGVTGGLMVGSARDAQPGGNGSAYLVCTDPTAVMAAALAAGGTEVVAIEDKGYGGTGGTVADPEGNHWSLGTYRPS</sequence>
<dbReference type="InterPro" id="IPR029068">
    <property type="entry name" value="Glyas_Bleomycin-R_OHBP_Dase"/>
</dbReference>
<dbReference type="Gene3D" id="3.30.720.120">
    <property type="match status" value="1"/>
</dbReference>
<dbReference type="Gene3D" id="3.30.720.110">
    <property type="match status" value="1"/>
</dbReference>
<evidence type="ECO:0008006" key="3">
    <source>
        <dbReference type="Google" id="ProtNLM"/>
    </source>
</evidence>
<reference evidence="1 2" key="1">
    <citation type="submission" date="2021-05" db="EMBL/GenBank/DDBJ databases">
        <title>Complete genome of Nocardioides aquaticus KCTC 9944T isolated from meromictic and hypersaline Ekho Lake, Antarctica.</title>
        <authorList>
            <person name="Hwang K."/>
            <person name="Kim K.M."/>
            <person name="Choe H."/>
        </authorList>
    </citation>
    <scope>NUCLEOTIDE SEQUENCE [LARGE SCALE GENOMIC DNA]</scope>
    <source>
        <strain evidence="1 2">KCTC 9944</strain>
    </source>
</reference>
<dbReference type="EMBL" id="CP075371">
    <property type="protein sequence ID" value="QVT79680.1"/>
    <property type="molecule type" value="Genomic_DNA"/>
</dbReference>
<dbReference type="SUPFAM" id="SSF54593">
    <property type="entry name" value="Glyoxalase/Bleomycin resistance protein/Dihydroxybiphenyl dioxygenase"/>
    <property type="match status" value="1"/>
</dbReference>
<accession>A0ABX8EGM4</accession>
<dbReference type="RefSeq" id="WP_214059092.1">
    <property type="nucleotide sequence ID" value="NZ_BAAAHS010000073.1"/>
</dbReference>
<keyword evidence="2" id="KW-1185">Reference proteome</keyword>
<protein>
    <recommendedName>
        <fullName evidence="3">Glyoxalase</fullName>
    </recommendedName>
</protein>